<evidence type="ECO:0000259" key="8">
    <source>
        <dbReference type="Pfam" id="PF06422"/>
    </source>
</evidence>
<evidence type="ECO:0000256" key="5">
    <source>
        <dbReference type="ARBA" id="ARBA00023136"/>
    </source>
</evidence>
<feature type="transmembrane region" description="Helical" evidence="6">
    <location>
        <begin position="203"/>
        <end position="225"/>
    </location>
</feature>
<proteinExistence type="predicted"/>
<dbReference type="EMBL" id="QXFY01003809">
    <property type="protein sequence ID" value="KAE9281952.1"/>
    <property type="molecule type" value="Genomic_DNA"/>
</dbReference>
<name>A0A6G0QDY9_9STRA</name>
<reference evidence="9 10" key="1">
    <citation type="submission" date="2018-09" db="EMBL/GenBank/DDBJ databases">
        <title>Genomic investigation of the strawberry pathogen Phytophthora fragariae indicates pathogenicity is determined by transcriptional variation in three key races.</title>
        <authorList>
            <person name="Adams T.M."/>
            <person name="Armitage A.D."/>
            <person name="Sobczyk M.K."/>
            <person name="Bates H.J."/>
            <person name="Dunwell J.M."/>
            <person name="Nellist C.F."/>
            <person name="Harrison R.J."/>
        </authorList>
    </citation>
    <scope>NUCLEOTIDE SEQUENCE [LARGE SCALE GENOMIC DNA]</scope>
    <source>
        <strain evidence="9 10">NOV-77</strain>
    </source>
</reference>
<evidence type="ECO:0000259" key="7">
    <source>
        <dbReference type="Pfam" id="PF01061"/>
    </source>
</evidence>
<evidence type="ECO:0000256" key="3">
    <source>
        <dbReference type="ARBA" id="ARBA00022692"/>
    </source>
</evidence>
<evidence type="ECO:0000256" key="4">
    <source>
        <dbReference type="ARBA" id="ARBA00022989"/>
    </source>
</evidence>
<dbReference type="Pfam" id="PF06422">
    <property type="entry name" value="PDR_CDR"/>
    <property type="match status" value="1"/>
</dbReference>
<dbReference type="GO" id="GO:0016020">
    <property type="term" value="C:membrane"/>
    <property type="evidence" value="ECO:0007669"/>
    <property type="project" value="UniProtKB-SubCell"/>
</dbReference>
<feature type="transmembrane region" description="Helical" evidence="6">
    <location>
        <begin position="341"/>
        <end position="362"/>
    </location>
</feature>
<protein>
    <recommendedName>
        <fullName evidence="11">ABC-2 type transporter domain-containing protein</fullName>
    </recommendedName>
</protein>
<feature type="domain" description="ABC-2 type transporter transmembrane" evidence="7">
    <location>
        <begin position="71"/>
        <end position="282"/>
    </location>
</feature>
<feature type="transmembrane region" description="Helical" evidence="6">
    <location>
        <begin position="91"/>
        <end position="110"/>
    </location>
</feature>
<gene>
    <name evidence="9" type="ORF">PF008_g27760</name>
</gene>
<sequence>MLECIGAGVAGAGEKPTTDAAVNVDFVQHFRESKEQQALLDGLDRPGVSKPSAGGMHEMIFTSKRAASSMTQLRMLVGRFLAIYWRTPSYTLTRIMTSLCLVIVFGLVLVNGEYTSYQGLNAAVGVIFMTTQYNGIIAYVGTLPFTGHERESYYRERASQTYNALWYFVGATFAEIPYIFFSGFMFTVIFYPLMGFTSVTTWLLYWINLSLFILMQTYLGQLFIYTLPSVEVAAIVGVLINAIFLLFAGFNPPAGSIPDGYKWLYHITPQQYSLSILMTILFGNCPEDPTYDDATQTYINVRSELACQPLQNTPLSIGHTTVKGYIADVFKMEYDDMWSNFGYVFIFLFVFRFLSLLALRYINHQKR</sequence>
<keyword evidence="2" id="KW-0813">Transport</keyword>
<dbReference type="Proteomes" id="UP000486351">
    <property type="component" value="Unassembled WGS sequence"/>
</dbReference>
<evidence type="ECO:0000256" key="6">
    <source>
        <dbReference type="SAM" id="Phobius"/>
    </source>
</evidence>
<keyword evidence="5 6" id="KW-0472">Membrane</keyword>
<dbReference type="GO" id="GO:0140359">
    <property type="term" value="F:ABC-type transporter activity"/>
    <property type="evidence" value="ECO:0007669"/>
    <property type="project" value="InterPro"/>
</dbReference>
<dbReference type="Pfam" id="PF01061">
    <property type="entry name" value="ABC2_membrane"/>
    <property type="match status" value="1"/>
</dbReference>
<keyword evidence="4 6" id="KW-1133">Transmembrane helix</keyword>
<feature type="transmembrane region" description="Helical" evidence="6">
    <location>
        <begin position="164"/>
        <end position="191"/>
    </location>
</feature>
<dbReference type="GO" id="GO:0005524">
    <property type="term" value="F:ATP binding"/>
    <property type="evidence" value="ECO:0007669"/>
    <property type="project" value="InterPro"/>
</dbReference>
<dbReference type="InterPro" id="IPR013525">
    <property type="entry name" value="ABC2_TM"/>
</dbReference>
<dbReference type="AlphaFoldDB" id="A0A6G0QDY9"/>
<feature type="transmembrane region" description="Helical" evidence="6">
    <location>
        <begin position="122"/>
        <end position="143"/>
    </location>
</feature>
<dbReference type="InterPro" id="IPR010929">
    <property type="entry name" value="PDR_CDR_ABC"/>
</dbReference>
<comment type="caution">
    <text evidence="9">The sequence shown here is derived from an EMBL/GenBank/DDBJ whole genome shotgun (WGS) entry which is preliminary data.</text>
</comment>
<evidence type="ECO:0008006" key="11">
    <source>
        <dbReference type="Google" id="ProtNLM"/>
    </source>
</evidence>
<evidence type="ECO:0000313" key="10">
    <source>
        <dbReference type="Proteomes" id="UP000486351"/>
    </source>
</evidence>
<accession>A0A6G0QDY9</accession>
<evidence type="ECO:0000256" key="2">
    <source>
        <dbReference type="ARBA" id="ARBA00022448"/>
    </source>
</evidence>
<evidence type="ECO:0000256" key="1">
    <source>
        <dbReference type="ARBA" id="ARBA00004141"/>
    </source>
</evidence>
<evidence type="ECO:0000313" key="9">
    <source>
        <dbReference type="EMBL" id="KAE9281952.1"/>
    </source>
</evidence>
<comment type="subcellular location">
    <subcellularLocation>
        <location evidence="1">Membrane</location>
        <topology evidence="1">Multi-pass membrane protein</topology>
    </subcellularLocation>
</comment>
<feature type="transmembrane region" description="Helical" evidence="6">
    <location>
        <begin position="232"/>
        <end position="250"/>
    </location>
</feature>
<organism evidence="9 10">
    <name type="scientific">Phytophthora fragariae</name>
    <dbReference type="NCBI Taxonomy" id="53985"/>
    <lineage>
        <taxon>Eukaryota</taxon>
        <taxon>Sar</taxon>
        <taxon>Stramenopiles</taxon>
        <taxon>Oomycota</taxon>
        <taxon>Peronosporomycetes</taxon>
        <taxon>Peronosporales</taxon>
        <taxon>Peronosporaceae</taxon>
        <taxon>Phytophthora</taxon>
    </lineage>
</organism>
<dbReference type="PANTHER" id="PTHR19241">
    <property type="entry name" value="ATP-BINDING CASSETTE TRANSPORTER"/>
    <property type="match status" value="1"/>
</dbReference>
<keyword evidence="3 6" id="KW-0812">Transmembrane</keyword>
<feature type="domain" description="CDR ABC transporter" evidence="8">
    <location>
        <begin position="318"/>
        <end position="366"/>
    </location>
</feature>